<dbReference type="AlphaFoldDB" id="A0A0W0Z4N5"/>
<proteinExistence type="predicted"/>
<reference evidence="2 3" key="1">
    <citation type="submission" date="2015-11" db="EMBL/GenBank/DDBJ databases">
        <title>Genomic analysis of 38 Legionella species identifies large and diverse effector repertoires.</title>
        <authorList>
            <person name="Burstein D."/>
            <person name="Amaro F."/>
            <person name="Zusman T."/>
            <person name="Lifshitz Z."/>
            <person name="Cohen O."/>
            <person name="Gilbert J.A."/>
            <person name="Pupko T."/>
            <person name="Shuman H.A."/>
            <person name="Segal G."/>
        </authorList>
    </citation>
    <scope>NUCLEOTIDE SEQUENCE [LARGE SCALE GENOMIC DNA]</scope>
    <source>
        <strain evidence="2 3">Mt.St.Helens-9</strain>
    </source>
</reference>
<comment type="caution">
    <text evidence="2">The sequence shown here is derived from an EMBL/GenBank/DDBJ whole genome shotgun (WGS) entry which is preliminary data.</text>
</comment>
<evidence type="ECO:0000256" key="1">
    <source>
        <dbReference type="SAM" id="SignalP"/>
    </source>
</evidence>
<dbReference type="InterPro" id="IPR036909">
    <property type="entry name" value="Cyt_c-like_dom_sf"/>
</dbReference>
<dbReference type="EMBL" id="LNYX01000014">
    <property type="protein sequence ID" value="KTD64112.1"/>
    <property type="molecule type" value="Genomic_DNA"/>
</dbReference>
<sequence>MTRLLLVIVVLMMNTIAVQAENIGKITYKEACSRCHAPQLAMALKAPAAFDKKAWNIRFKEAAVESDNNPEQFKTPMDYFLYNVKIGKGLMHHKGLCKESGLPDKYCTDEALTQAILYMSKNDHET</sequence>
<protein>
    <submittedName>
        <fullName evidence="2">Putative Cytochrome c, class I</fullName>
    </submittedName>
</protein>
<dbReference type="GO" id="GO:0020037">
    <property type="term" value="F:heme binding"/>
    <property type="evidence" value="ECO:0007669"/>
    <property type="project" value="InterPro"/>
</dbReference>
<keyword evidence="3" id="KW-1185">Reference proteome</keyword>
<dbReference type="RefSeq" id="WP_058483540.1">
    <property type="nucleotide sequence ID" value="NZ_CAAAII010000001.1"/>
</dbReference>
<dbReference type="SUPFAM" id="SSF46626">
    <property type="entry name" value="Cytochrome c"/>
    <property type="match status" value="1"/>
</dbReference>
<feature type="signal peptide" evidence="1">
    <location>
        <begin position="1"/>
        <end position="20"/>
    </location>
</feature>
<dbReference type="OrthoDB" id="5641947at2"/>
<evidence type="ECO:0000313" key="2">
    <source>
        <dbReference type="EMBL" id="KTD64112.1"/>
    </source>
</evidence>
<dbReference type="Proteomes" id="UP000054877">
    <property type="component" value="Unassembled WGS sequence"/>
</dbReference>
<dbReference type="GO" id="GO:0009055">
    <property type="term" value="F:electron transfer activity"/>
    <property type="evidence" value="ECO:0007669"/>
    <property type="project" value="InterPro"/>
</dbReference>
<feature type="chain" id="PRO_5006918246" evidence="1">
    <location>
        <begin position="21"/>
        <end position="126"/>
    </location>
</feature>
<organism evidence="2 3">
    <name type="scientific">Legionella spiritensis</name>
    <dbReference type="NCBI Taxonomy" id="452"/>
    <lineage>
        <taxon>Bacteria</taxon>
        <taxon>Pseudomonadati</taxon>
        <taxon>Pseudomonadota</taxon>
        <taxon>Gammaproteobacteria</taxon>
        <taxon>Legionellales</taxon>
        <taxon>Legionellaceae</taxon>
        <taxon>Legionella</taxon>
    </lineage>
</organism>
<dbReference type="STRING" id="452.Lspi_1631"/>
<accession>A0A0W0Z4N5</accession>
<gene>
    <name evidence="2" type="ORF">Lspi_1631</name>
</gene>
<name>A0A0W0Z4N5_LEGSP</name>
<dbReference type="PATRIC" id="fig|452.5.peg.1792"/>
<evidence type="ECO:0000313" key="3">
    <source>
        <dbReference type="Proteomes" id="UP000054877"/>
    </source>
</evidence>
<dbReference type="Gene3D" id="1.10.760.10">
    <property type="entry name" value="Cytochrome c-like domain"/>
    <property type="match status" value="1"/>
</dbReference>
<keyword evidence="1" id="KW-0732">Signal</keyword>